<accession>A0A835CEB6</accession>
<dbReference type="PANTHER" id="PTHR33463">
    <property type="entry name" value="NB-ARC DOMAIN-CONTAINING PROTEIN-RELATED"/>
    <property type="match status" value="1"/>
</dbReference>
<protein>
    <submittedName>
        <fullName evidence="7">Putative disease resistance protein</fullName>
    </submittedName>
</protein>
<keyword evidence="5" id="KW-0067">ATP-binding</keyword>
<dbReference type="InterPro" id="IPR032675">
    <property type="entry name" value="LRR_dom_sf"/>
</dbReference>
<sequence length="567" mass="64343">MLKNVDELTTKGQRFSKVGEVAHKMPNRLAIEMPPDETIGLDLMFNKVWDSSGAENVGVISLYGMGGVGKTTLLKKINNELGKRMLDFNLVINHDEKVGKIYHSLKQKKCVLLLDDIWESLDLKTVGVPHPKDNNFQSKVLFTTRSKDVYAKMQAQSTFQVENLTEKESLELFFMKVGEETLNSHPNIPKLAKERVGECKGLPLALIVVGSAMAGVKSMEAWEYSRNNLTSSSWTAPNLETKVFSILKGGILSQNTGKSVWDMRLHGEPVIQKLKLSCLLERVEDDLFLSRKVKMHDVIKDMALWIMRGPNKTKRKILVQEDASRVSPNDIEMWQTVERISIIDYDELHVPVVTCPNLTTITFAMKELSGPKTLHLSNIQYMSRLKVLDVSSSHPQKIIKLPAKLGDLVHLEYLSLMGDMSVIPTEFKKLRKLKYIALYKRSDDVVSILLEVVSNLEELRVLRFINTSANKNTEERKLLEQLESLPKLEELSIEITSKDGLEKLNDSTKLQSFVDALMIDCHEMEITNISLILAPMSKMKQLEEIHFSRLFCVDGGYVSDTYCLRML</sequence>
<dbReference type="Pfam" id="PF23598">
    <property type="entry name" value="LRR_14"/>
    <property type="match status" value="1"/>
</dbReference>
<evidence type="ECO:0000313" key="7">
    <source>
        <dbReference type="EMBL" id="KAF7839054.1"/>
    </source>
</evidence>
<evidence type="ECO:0000259" key="6">
    <source>
        <dbReference type="SMART" id="SM00382"/>
    </source>
</evidence>
<evidence type="ECO:0000256" key="5">
    <source>
        <dbReference type="ARBA" id="ARBA00022840"/>
    </source>
</evidence>
<dbReference type="Pfam" id="PF00931">
    <property type="entry name" value="NB-ARC"/>
    <property type="match status" value="2"/>
</dbReference>
<reference evidence="7" key="1">
    <citation type="submission" date="2020-09" db="EMBL/GenBank/DDBJ databases">
        <title>Genome-Enabled Discovery of Anthraquinone Biosynthesis in Senna tora.</title>
        <authorList>
            <person name="Kang S.-H."/>
            <person name="Pandey R.P."/>
            <person name="Lee C.-M."/>
            <person name="Sim J.-S."/>
            <person name="Jeong J.-T."/>
            <person name="Choi B.-S."/>
            <person name="Jung M."/>
            <person name="Ginzburg D."/>
            <person name="Zhao K."/>
            <person name="Won S.Y."/>
            <person name="Oh T.-J."/>
            <person name="Yu Y."/>
            <person name="Kim N.-H."/>
            <person name="Lee O.R."/>
            <person name="Lee T.-H."/>
            <person name="Bashyal P."/>
            <person name="Kim T.-S."/>
            <person name="Lee W.-H."/>
            <person name="Kawkins C."/>
            <person name="Kim C.-K."/>
            <person name="Kim J.S."/>
            <person name="Ahn B.O."/>
            <person name="Rhee S.Y."/>
            <person name="Sohng J.K."/>
        </authorList>
    </citation>
    <scope>NUCLEOTIDE SEQUENCE</scope>
    <source>
        <tissue evidence="7">Leaf</tissue>
    </source>
</reference>
<evidence type="ECO:0000256" key="1">
    <source>
        <dbReference type="ARBA" id="ARBA00008894"/>
    </source>
</evidence>
<proteinExistence type="inferred from homology"/>
<dbReference type="GO" id="GO:0006952">
    <property type="term" value="P:defense response"/>
    <property type="evidence" value="ECO:0007669"/>
    <property type="project" value="UniProtKB-KW"/>
</dbReference>
<dbReference type="GO" id="GO:0043531">
    <property type="term" value="F:ADP binding"/>
    <property type="evidence" value="ECO:0007669"/>
    <property type="project" value="InterPro"/>
</dbReference>
<dbReference type="Proteomes" id="UP000634136">
    <property type="component" value="Unassembled WGS sequence"/>
</dbReference>
<dbReference type="SUPFAM" id="SSF52540">
    <property type="entry name" value="P-loop containing nucleoside triphosphate hydrolases"/>
    <property type="match status" value="1"/>
</dbReference>
<name>A0A835CEB6_9FABA</name>
<feature type="domain" description="AAA+ ATPase" evidence="6">
    <location>
        <begin position="56"/>
        <end position="169"/>
    </location>
</feature>
<dbReference type="OrthoDB" id="664960at2759"/>
<evidence type="ECO:0000256" key="4">
    <source>
        <dbReference type="ARBA" id="ARBA00022821"/>
    </source>
</evidence>
<dbReference type="InterPro" id="IPR042197">
    <property type="entry name" value="Apaf_helical"/>
</dbReference>
<evidence type="ECO:0000256" key="2">
    <source>
        <dbReference type="ARBA" id="ARBA00022737"/>
    </source>
</evidence>
<dbReference type="InterPro" id="IPR050905">
    <property type="entry name" value="Plant_NBS-LRR"/>
</dbReference>
<dbReference type="FunFam" id="1.10.8.430:FF:000003">
    <property type="entry name" value="Probable disease resistance protein At5g66910"/>
    <property type="match status" value="1"/>
</dbReference>
<evidence type="ECO:0000256" key="3">
    <source>
        <dbReference type="ARBA" id="ARBA00022741"/>
    </source>
</evidence>
<keyword evidence="8" id="KW-1185">Reference proteome</keyword>
<dbReference type="InterPro" id="IPR055414">
    <property type="entry name" value="LRR_R13L4/SHOC2-like"/>
</dbReference>
<dbReference type="Gene3D" id="3.80.10.10">
    <property type="entry name" value="Ribonuclease Inhibitor"/>
    <property type="match status" value="1"/>
</dbReference>
<keyword evidence="3" id="KW-0547">Nucleotide-binding</keyword>
<comment type="similarity">
    <text evidence="1">Belongs to the disease resistance NB-LRR family.</text>
</comment>
<dbReference type="Gene3D" id="3.40.50.300">
    <property type="entry name" value="P-loop containing nucleotide triphosphate hydrolases"/>
    <property type="match status" value="2"/>
</dbReference>
<gene>
    <name evidence="7" type="ORF">G2W53_007536</name>
</gene>
<dbReference type="SUPFAM" id="SSF52058">
    <property type="entry name" value="L domain-like"/>
    <property type="match status" value="1"/>
</dbReference>
<dbReference type="PRINTS" id="PR00364">
    <property type="entry name" value="DISEASERSIST"/>
</dbReference>
<dbReference type="InterPro" id="IPR003593">
    <property type="entry name" value="AAA+_ATPase"/>
</dbReference>
<dbReference type="InterPro" id="IPR027417">
    <property type="entry name" value="P-loop_NTPase"/>
</dbReference>
<dbReference type="AlphaFoldDB" id="A0A835CEB6"/>
<dbReference type="EMBL" id="JAAIUW010000003">
    <property type="protein sequence ID" value="KAF7839054.1"/>
    <property type="molecule type" value="Genomic_DNA"/>
</dbReference>
<dbReference type="GO" id="GO:0005524">
    <property type="term" value="F:ATP binding"/>
    <property type="evidence" value="ECO:0007669"/>
    <property type="project" value="UniProtKB-KW"/>
</dbReference>
<keyword evidence="2" id="KW-0677">Repeat</keyword>
<dbReference type="PANTHER" id="PTHR33463:SF204">
    <property type="entry name" value="NB-ARC DOMAIN-CONTAINING PROTEIN"/>
    <property type="match status" value="1"/>
</dbReference>
<evidence type="ECO:0000313" key="8">
    <source>
        <dbReference type="Proteomes" id="UP000634136"/>
    </source>
</evidence>
<dbReference type="Gene3D" id="1.10.8.430">
    <property type="entry name" value="Helical domain of apoptotic protease-activating factors"/>
    <property type="match status" value="1"/>
</dbReference>
<dbReference type="InterPro" id="IPR002182">
    <property type="entry name" value="NB-ARC"/>
</dbReference>
<keyword evidence="4" id="KW-0611">Plant defense</keyword>
<comment type="caution">
    <text evidence="7">The sequence shown here is derived from an EMBL/GenBank/DDBJ whole genome shotgun (WGS) entry which is preliminary data.</text>
</comment>
<organism evidence="7 8">
    <name type="scientific">Senna tora</name>
    <dbReference type="NCBI Taxonomy" id="362788"/>
    <lineage>
        <taxon>Eukaryota</taxon>
        <taxon>Viridiplantae</taxon>
        <taxon>Streptophyta</taxon>
        <taxon>Embryophyta</taxon>
        <taxon>Tracheophyta</taxon>
        <taxon>Spermatophyta</taxon>
        <taxon>Magnoliopsida</taxon>
        <taxon>eudicotyledons</taxon>
        <taxon>Gunneridae</taxon>
        <taxon>Pentapetalae</taxon>
        <taxon>rosids</taxon>
        <taxon>fabids</taxon>
        <taxon>Fabales</taxon>
        <taxon>Fabaceae</taxon>
        <taxon>Caesalpinioideae</taxon>
        <taxon>Cassia clade</taxon>
        <taxon>Senna</taxon>
    </lineage>
</organism>
<dbReference type="SMART" id="SM00382">
    <property type="entry name" value="AAA"/>
    <property type="match status" value="1"/>
</dbReference>